<keyword evidence="5" id="KW-0479">Metal-binding</keyword>
<dbReference type="GO" id="GO:0004843">
    <property type="term" value="F:cysteine-type deubiquitinase activity"/>
    <property type="evidence" value="ECO:0007669"/>
    <property type="project" value="UniProtKB-EC"/>
</dbReference>
<feature type="compositionally biased region" description="Basic and acidic residues" evidence="13">
    <location>
        <begin position="87"/>
        <end position="103"/>
    </location>
</feature>
<dbReference type="PANTHER" id="PTHR13367:SF28">
    <property type="entry name" value="UBIQUITIN THIOESTERASE ZRANB1"/>
    <property type="match status" value="1"/>
</dbReference>
<evidence type="ECO:0000256" key="10">
    <source>
        <dbReference type="ARBA" id="ARBA00022807"/>
    </source>
</evidence>
<evidence type="ECO:0000259" key="15">
    <source>
        <dbReference type="PROSITE" id="PS50802"/>
    </source>
</evidence>
<feature type="compositionally biased region" description="Polar residues" evidence="13">
    <location>
        <begin position="48"/>
        <end position="63"/>
    </location>
</feature>
<dbReference type="EMBL" id="CAJVCH010246885">
    <property type="protein sequence ID" value="CAG7733316.1"/>
    <property type="molecule type" value="Genomic_DNA"/>
</dbReference>
<evidence type="ECO:0000256" key="4">
    <source>
        <dbReference type="ARBA" id="ARBA00022670"/>
    </source>
</evidence>
<gene>
    <name evidence="16" type="ORF">AFUS01_LOCUS21769</name>
</gene>
<proteinExistence type="inferred from homology"/>
<keyword evidence="17" id="KW-1185">Reference proteome</keyword>
<organism evidence="16 17">
    <name type="scientific">Allacma fusca</name>
    <dbReference type="NCBI Taxonomy" id="39272"/>
    <lineage>
        <taxon>Eukaryota</taxon>
        <taxon>Metazoa</taxon>
        <taxon>Ecdysozoa</taxon>
        <taxon>Arthropoda</taxon>
        <taxon>Hexapoda</taxon>
        <taxon>Collembola</taxon>
        <taxon>Symphypleona</taxon>
        <taxon>Sminthuridae</taxon>
        <taxon>Allacma</taxon>
    </lineage>
</organism>
<name>A0A8J2KWY0_9HEXA</name>
<reference evidence="16" key="1">
    <citation type="submission" date="2021-06" db="EMBL/GenBank/DDBJ databases">
        <authorList>
            <person name="Hodson N. C."/>
            <person name="Mongue J. A."/>
            <person name="Jaron S. K."/>
        </authorList>
    </citation>
    <scope>NUCLEOTIDE SEQUENCE</scope>
</reference>
<dbReference type="SMART" id="SM00547">
    <property type="entry name" value="ZnF_RBZ"/>
    <property type="match status" value="2"/>
</dbReference>
<dbReference type="GO" id="GO:1990168">
    <property type="term" value="P:protein K33-linked deubiquitination"/>
    <property type="evidence" value="ECO:0007669"/>
    <property type="project" value="TreeGrafter"/>
</dbReference>
<evidence type="ECO:0000256" key="11">
    <source>
        <dbReference type="ARBA" id="ARBA00022833"/>
    </source>
</evidence>
<evidence type="ECO:0000259" key="14">
    <source>
        <dbReference type="PROSITE" id="PS50199"/>
    </source>
</evidence>
<evidence type="ECO:0000256" key="1">
    <source>
        <dbReference type="ARBA" id="ARBA00000707"/>
    </source>
</evidence>
<comment type="catalytic activity">
    <reaction evidence="1">
        <text>Thiol-dependent hydrolysis of ester, thioester, amide, peptide and isopeptide bonds formed by the C-terminal Gly of ubiquitin (a 76-residue protein attached to proteins as an intracellular targeting signal).</text>
        <dbReference type="EC" id="3.4.19.12"/>
    </reaction>
</comment>
<dbReference type="InterPro" id="IPR003323">
    <property type="entry name" value="OTU_dom"/>
</dbReference>
<feature type="domain" description="RanBP2-type" evidence="14">
    <location>
        <begin position="243"/>
        <end position="273"/>
    </location>
</feature>
<dbReference type="Proteomes" id="UP000708208">
    <property type="component" value="Unassembled WGS sequence"/>
</dbReference>
<feature type="domain" description="OTU" evidence="15">
    <location>
        <begin position="492"/>
        <end position="650"/>
    </location>
</feature>
<sequence length="771" mass="86397">MSDEGLNEEERSQKLSERIEVQVENEKVNSVESVSVISARVDSDRVNNETNSVVEAAEVTTSSEKPDEEKQSIASGKEIVQRSPLVEPKEERSQWRNVAKESGLKSSLVPDDDWSTSSSSLLTNAAATDSFPQFDCTLSEYGGPWTCKTCTYYNFSNVPSCFQCNTPKSKVTRTDDEINSALKPLKISDCAEGENSVSGKGISINPSSAFCGGHLFTKTSSNASNKESNVSSYGDYWNDPPNEADEKWACPLCTFENWPASSKCSMCYTVREIFSNSSDIREDTSNNNMDNNIENNRVLSESIANSSYAQRLRNRKIEAETRWLEACRGVVVGNIAPVEEYLSRGGDPARQLTSSEVALLNRPSAFDVGYTLVHLALRFQHQETLAMLLSHLDCSNTSSVVKRVPSYVAPDLDQDIRNHVMGTIRYGKGSFRCNFSSEIATFTLPSGIQELSSDTRETLYDEILDHDVQKELESGQFINWSSELSVQLNSRLYALWNRSAGDCLLDSVLQATWGIFDKDNRLRQSLANSLRESASLFYQRWRENEILLSHMLDFSLDETQCAADWDNLLSVAGQPGSSLEQLHIFALAHIFRRPIIVYSVKFVKSYLGETLGYARYEGVYLPFLWDSSLCWKWPIALGYTRGHFSALVPQEPHSDPLMRASAAQLDGDGMNNRCTYLPLNTVDGNLLPIHFLSQAEVGNEEMILSQWLDLCYTNSGILVARQRIQKRPLLVAQLVEEWLNHYRTLGQMASTPYMRQSTTTCYSSDGDSDND</sequence>
<comment type="similarity">
    <text evidence="2">Belongs to the peptidase C64 family.</text>
</comment>
<evidence type="ECO:0000256" key="7">
    <source>
        <dbReference type="ARBA" id="ARBA00022771"/>
    </source>
</evidence>
<dbReference type="InterPro" id="IPR001876">
    <property type="entry name" value="Znf_RanBP2"/>
</dbReference>
<dbReference type="GO" id="GO:0030177">
    <property type="term" value="P:positive regulation of Wnt signaling pathway"/>
    <property type="evidence" value="ECO:0007669"/>
    <property type="project" value="TreeGrafter"/>
</dbReference>
<dbReference type="Pfam" id="PF02338">
    <property type="entry name" value="OTU"/>
    <property type="match status" value="1"/>
</dbReference>
<keyword evidence="4" id="KW-0645">Protease</keyword>
<evidence type="ECO:0000256" key="3">
    <source>
        <dbReference type="ARBA" id="ARBA00012759"/>
    </source>
</evidence>
<dbReference type="InterPro" id="IPR049768">
    <property type="entry name" value="ZRANB1_OTU"/>
</dbReference>
<dbReference type="InterPro" id="IPR051346">
    <property type="entry name" value="OTU_Deubiquitinase"/>
</dbReference>
<evidence type="ECO:0000313" key="17">
    <source>
        <dbReference type="Proteomes" id="UP000708208"/>
    </source>
</evidence>
<dbReference type="PROSITE" id="PS01358">
    <property type="entry name" value="ZF_RANBP2_1"/>
    <property type="match status" value="2"/>
</dbReference>
<evidence type="ECO:0000256" key="5">
    <source>
        <dbReference type="ARBA" id="ARBA00022723"/>
    </source>
</evidence>
<dbReference type="InterPro" id="IPR041294">
    <property type="entry name" value="AnkUBD"/>
</dbReference>
<dbReference type="GO" id="GO:0071947">
    <property type="term" value="P:protein deubiquitination involved in ubiquitin-dependent protein catabolic process"/>
    <property type="evidence" value="ECO:0007669"/>
    <property type="project" value="TreeGrafter"/>
</dbReference>
<evidence type="ECO:0000256" key="6">
    <source>
        <dbReference type="ARBA" id="ARBA00022737"/>
    </source>
</evidence>
<dbReference type="GO" id="GO:0005737">
    <property type="term" value="C:cytoplasm"/>
    <property type="evidence" value="ECO:0007669"/>
    <property type="project" value="TreeGrafter"/>
</dbReference>
<keyword evidence="6" id="KW-0677">Repeat</keyword>
<dbReference type="GO" id="GO:0016477">
    <property type="term" value="P:cell migration"/>
    <property type="evidence" value="ECO:0007669"/>
    <property type="project" value="TreeGrafter"/>
</dbReference>
<keyword evidence="7 12" id="KW-0863">Zinc-finger</keyword>
<dbReference type="Pfam" id="PF18418">
    <property type="entry name" value="AnkUBD"/>
    <property type="match status" value="1"/>
</dbReference>
<dbReference type="OrthoDB" id="6275030at2759"/>
<evidence type="ECO:0000256" key="9">
    <source>
        <dbReference type="ARBA" id="ARBA00022801"/>
    </source>
</evidence>
<dbReference type="EC" id="3.4.19.12" evidence="3"/>
<dbReference type="GO" id="GO:0007010">
    <property type="term" value="P:cytoskeleton organization"/>
    <property type="evidence" value="ECO:0007669"/>
    <property type="project" value="TreeGrafter"/>
</dbReference>
<evidence type="ECO:0000256" key="13">
    <source>
        <dbReference type="SAM" id="MobiDB-lite"/>
    </source>
</evidence>
<evidence type="ECO:0000256" key="8">
    <source>
        <dbReference type="ARBA" id="ARBA00022786"/>
    </source>
</evidence>
<dbReference type="GO" id="GO:0008270">
    <property type="term" value="F:zinc ion binding"/>
    <property type="evidence" value="ECO:0007669"/>
    <property type="project" value="UniProtKB-KW"/>
</dbReference>
<protein>
    <recommendedName>
        <fullName evidence="3">ubiquitinyl hydrolase 1</fullName>
        <ecNumber evidence="3">3.4.19.12</ecNumber>
    </recommendedName>
</protein>
<dbReference type="GO" id="GO:0070530">
    <property type="term" value="F:K63-linked polyubiquitin modification-dependent protein binding"/>
    <property type="evidence" value="ECO:0007669"/>
    <property type="project" value="TreeGrafter"/>
</dbReference>
<evidence type="ECO:0000256" key="2">
    <source>
        <dbReference type="ARBA" id="ARBA00005865"/>
    </source>
</evidence>
<keyword evidence="8" id="KW-0833">Ubl conjugation pathway</keyword>
<evidence type="ECO:0000313" key="16">
    <source>
        <dbReference type="EMBL" id="CAG7733316.1"/>
    </source>
</evidence>
<feature type="region of interest" description="Disordered" evidence="13">
    <location>
        <begin position="32"/>
        <end position="113"/>
    </location>
</feature>
<accession>A0A8J2KWY0</accession>
<dbReference type="PROSITE" id="PS50802">
    <property type="entry name" value="OTU"/>
    <property type="match status" value="1"/>
</dbReference>
<dbReference type="CDD" id="cd22767">
    <property type="entry name" value="OTU_ZRANB1"/>
    <property type="match status" value="1"/>
</dbReference>
<dbReference type="GO" id="GO:0035523">
    <property type="term" value="P:protein K29-linked deubiquitination"/>
    <property type="evidence" value="ECO:0007669"/>
    <property type="project" value="TreeGrafter"/>
</dbReference>
<dbReference type="GO" id="GO:0005634">
    <property type="term" value="C:nucleus"/>
    <property type="evidence" value="ECO:0007669"/>
    <property type="project" value="TreeGrafter"/>
</dbReference>
<dbReference type="AlphaFoldDB" id="A0A8J2KWY0"/>
<dbReference type="Pfam" id="PF00641">
    <property type="entry name" value="Zn_ribbon_RanBP"/>
    <property type="match status" value="2"/>
</dbReference>
<keyword evidence="9" id="KW-0378">Hydrolase</keyword>
<keyword evidence="10" id="KW-0788">Thiol protease</keyword>
<keyword evidence="11" id="KW-0862">Zinc</keyword>
<dbReference type="PANTHER" id="PTHR13367">
    <property type="entry name" value="UBIQUITIN THIOESTERASE"/>
    <property type="match status" value="1"/>
</dbReference>
<feature type="domain" description="RanBP2-type" evidence="14">
    <location>
        <begin position="141"/>
        <end position="170"/>
    </location>
</feature>
<dbReference type="PROSITE" id="PS50199">
    <property type="entry name" value="ZF_RANBP2_2"/>
    <property type="match status" value="2"/>
</dbReference>
<comment type="caution">
    <text evidence="16">The sequence shown here is derived from an EMBL/GenBank/DDBJ whole genome shotgun (WGS) entry which is preliminary data.</text>
</comment>
<evidence type="ECO:0000256" key="12">
    <source>
        <dbReference type="PROSITE-ProRule" id="PRU00322"/>
    </source>
</evidence>